<dbReference type="Pfam" id="PF23562">
    <property type="entry name" value="AMP-binding_C_3"/>
    <property type="match status" value="1"/>
</dbReference>
<dbReference type="InterPro" id="IPR020845">
    <property type="entry name" value="AMP-binding_CS"/>
</dbReference>
<dbReference type="InterPro" id="IPR036736">
    <property type="entry name" value="ACP-like_sf"/>
</dbReference>
<dbReference type="Pfam" id="PF00501">
    <property type="entry name" value="AMP-binding"/>
    <property type="match status" value="1"/>
</dbReference>
<dbReference type="Pfam" id="PF07993">
    <property type="entry name" value="NAD_binding_4"/>
    <property type="match status" value="1"/>
</dbReference>
<dbReference type="InterPro" id="IPR042099">
    <property type="entry name" value="ANL_N_sf"/>
</dbReference>
<dbReference type="SUPFAM" id="SSF56801">
    <property type="entry name" value="Acetyl-CoA synthetase-like"/>
    <property type="match status" value="1"/>
</dbReference>
<gene>
    <name evidence="6" type="ORF">POLS_LOCUS5381</name>
</gene>
<accession>A0A9W4HTZ6</accession>
<evidence type="ECO:0000256" key="1">
    <source>
        <dbReference type="ARBA" id="ARBA00022450"/>
    </source>
</evidence>
<evidence type="ECO:0008006" key="8">
    <source>
        <dbReference type="Google" id="ProtNLM"/>
    </source>
</evidence>
<evidence type="ECO:0000259" key="3">
    <source>
        <dbReference type="Pfam" id="PF00501"/>
    </source>
</evidence>
<keyword evidence="1" id="KW-0596">Phosphopantetheine</keyword>
<evidence type="ECO:0000313" key="7">
    <source>
        <dbReference type="Proteomes" id="UP001153618"/>
    </source>
</evidence>
<dbReference type="InterPro" id="IPR000873">
    <property type="entry name" value="AMP-dep_synth/lig_dom"/>
</dbReference>
<dbReference type="OrthoDB" id="429813at2759"/>
<reference evidence="6" key="1">
    <citation type="submission" date="2021-07" db="EMBL/GenBank/DDBJ databases">
        <authorList>
            <person name="Branca A.L. A."/>
        </authorList>
    </citation>
    <scope>NUCLEOTIDE SEQUENCE</scope>
</reference>
<feature type="domain" description="Carrier" evidence="4">
    <location>
        <begin position="561"/>
        <end position="626"/>
    </location>
</feature>
<evidence type="ECO:0000313" key="6">
    <source>
        <dbReference type="EMBL" id="CAG8126246.1"/>
    </source>
</evidence>
<dbReference type="Gene3D" id="1.10.1200.10">
    <property type="entry name" value="ACP-like"/>
    <property type="match status" value="1"/>
</dbReference>
<dbReference type="InterPro" id="IPR009081">
    <property type="entry name" value="PP-bd_ACP"/>
</dbReference>
<dbReference type="Pfam" id="PF00550">
    <property type="entry name" value="PP-binding"/>
    <property type="match status" value="1"/>
</dbReference>
<dbReference type="Gene3D" id="3.40.50.12780">
    <property type="entry name" value="N-terminal domain of ligase-like"/>
    <property type="match status" value="1"/>
</dbReference>
<keyword evidence="7" id="KW-1185">Reference proteome</keyword>
<dbReference type="PROSITE" id="PS00455">
    <property type="entry name" value="AMP_BINDING"/>
    <property type="match status" value="1"/>
</dbReference>
<dbReference type="InterPro" id="IPR051414">
    <property type="entry name" value="Adenylate-forming_Reductase"/>
</dbReference>
<dbReference type="GO" id="GO:0044550">
    <property type="term" value="P:secondary metabolite biosynthetic process"/>
    <property type="evidence" value="ECO:0007669"/>
    <property type="project" value="UniProtKB-ARBA"/>
</dbReference>
<protein>
    <recommendedName>
        <fullName evidence="8">Carrier domain-containing protein</fullName>
    </recommendedName>
</protein>
<dbReference type="Gene3D" id="3.40.50.720">
    <property type="entry name" value="NAD(P)-binding Rossmann-like Domain"/>
    <property type="match status" value="1"/>
</dbReference>
<dbReference type="SUPFAM" id="SSF47336">
    <property type="entry name" value="ACP-like"/>
    <property type="match status" value="1"/>
</dbReference>
<dbReference type="Proteomes" id="UP001153618">
    <property type="component" value="Unassembled WGS sequence"/>
</dbReference>
<dbReference type="AlphaFoldDB" id="A0A9W4HTZ6"/>
<dbReference type="SUPFAM" id="SSF51735">
    <property type="entry name" value="NAD(P)-binding Rossmann-fold domains"/>
    <property type="match status" value="1"/>
</dbReference>
<evidence type="ECO:0000259" key="5">
    <source>
        <dbReference type="Pfam" id="PF07993"/>
    </source>
</evidence>
<dbReference type="InterPro" id="IPR036291">
    <property type="entry name" value="NAD(P)-bd_dom_sf"/>
</dbReference>
<evidence type="ECO:0000259" key="4">
    <source>
        <dbReference type="Pfam" id="PF00550"/>
    </source>
</evidence>
<proteinExistence type="predicted"/>
<feature type="domain" description="AMP-dependent synthetase/ligase" evidence="3">
    <location>
        <begin position="58"/>
        <end position="352"/>
    </location>
</feature>
<evidence type="ECO:0000256" key="2">
    <source>
        <dbReference type="ARBA" id="ARBA00022553"/>
    </source>
</evidence>
<dbReference type="PANTHER" id="PTHR43439:SF2">
    <property type="entry name" value="ENZYME, PUTATIVE (JCVI)-RELATED"/>
    <property type="match status" value="1"/>
</dbReference>
<dbReference type="InterPro" id="IPR013120">
    <property type="entry name" value="FAR_NAD-bd"/>
</dbReference>
<name>A0A9W4HTZ6_PENOL</name>
<dbReference type="EMBL" id="CAJVOS010000027">
    <property type="protein sequence ID" value="CAG8126246.1"/>
    <property type="molecule type" value="Genomic_DNA"/>
</dbReference>
<sequence length="1071" mass="118200">MGIHHDAQAAQAGSSTVHPLVQEFGNLQVLDDLIRLRAADTIQHSILAYPRFEKDPASYDHYSGRDLDDLINQAVIVLMEDGFKQPKQNGSTVALLTLSDFDMVITFFALTRLGYTVMMLSPRLSGEACVSLLDAVNSETIIYGNSVAIRSTLGDILRRKLVSCRPIVTCERMRKAETSFLILYRNKDPERVALILHSSGSTGTPKPLFLTHRALMTHPLRGPGLTSFNPLPWYHLHGLSTALQAMWMRKTAYMWNAALPLTVDFAVAALQEAQPQSVAAVPYMLQILIDDPRGIEALRKCQLVTYGGAPCPDELGDHLVREGIRLGGAFGLTEAGLVAESISRPEGDPHWNYLRFFDNVRPYVWMKPVSKFEPLYECVYLAGHPALTTSNSSEPPGSFHSKDVFTPHPTIAGRWKYMSRLDDRINLANGEKVLPLPIEGCIKQHHLIHDAVLVGVGKSAPGLVLVKADSPVARKVSESQYINLIWPIVQEANSRAEAFSQISRDLIAVLPHDAQFPRTDKGSMIRAQFYDLYHDLIEGLCSKDTAVVEGLELRVDETEEALGQLARDELGIPMSTFDAKFFSEGVDSLKAIHFRRLILQRFRFDPDNVPGSNIIFEAGNISTLARIICELQKGNKMVTSDDGQTGVLEMVKKYSMFHRHIPRSTASSSNSVVSYIFRGSTSEGVISNIFKLLTGGTGSLGARVLFELLIDDSISTVYCLTRRETPLEDITESLASKELSVSPQQLTKIVALNSNLDQPEFGLAADTPVFQQMLESVSLIIHTAWPVNFNLPLSVFESHVQGLYNLIQFSLSVHRQEPAVTLFCSSISTALGSQLDEIPEEPVGLECALAGYGQSKLAGERIVSQARHCGARAYSLRIGQVSGHSEKGLWNDSEAIPLMIRSAVAMGSLPELPGTCSWLPVDKAAATILELAKSCNAPGRDGDVASSSSTAPFDDSIFNVCNPRKFTWLSLLGALKDSGFQFETLPLQDWLSRLRESEARGEELVNPAIKLIRHYESMYGSDSFGAHKESKKFVTIKAEGNSATLREGRLDILEDGILRCYAEDWLARWTR</sequence>
<dbReference type="PANTHER" id="PTHR43439">
    <property type="entry name" value="PHENYLACETATE-COENZYME A LIGASE"/>
    <property type="match status" value="1"/>
</dbReference>
<organism evidence="6 7">
    <name type="scientific">Penicillium olsonii</name>
    <dbReference type="NCBI Taxonomy" id="99116"/>
    <lineage>
        <taxon>Eukaryota</taxon>
        <taxon>Fungi</taxon>
        <taxon>Dikarya</taxon>
        <taxon>Ascomycota</taxon>
        <taxon>Pezizomycotina</taxon>
        <taxon>Eurotiomycetes</taxon>
        <taxon>Eurotiomycetidae</taxon>
        <taxon>Eurotiales</taxon>
        <taxon>Aspergillaceae</taxon>
        <taxon>Penicillium</taxon>
    </lineage>
</organism>
<keyword evidence="2" id="KW-0597">Phosphoprotein</keyword>
<comment type="caution">
    <text evidence="6">The sequence shown here is derived from an EMBL/GenBank/DDBJ whole genome shotgun (WGS) entry which is preliminary data.</text>
</comment>
<feature type="domain" description="Thioester reductase (TE)" evidence="5">
    <location>
        <begin position="693"/>
        <end position="928"/>
    </location>
</feature>